<evidence type="ECO:0000256" key="1">
    <source>
        <dbReference type="SAM" id="SignalP"/>
    </source>
</evidence>
<dbReference type="HOGENOM" id="CLU_2223616_0_0_1"/>
<name>A0A0C9W1H9_9AGAM</name>
<dbReference type="AlphaFoldDB" id="A0A0C9W1H9"/>
<keyword evidence="1" id="KW-0732">Signal</keyword>
<sequence>MLPLAEASVFSLSVLVVLAAGGGMGAGGAGGRGVVLILRRPQEGKAVEQELEHKEGKEVEQELEHKGEQEVEWELVHGITWAQGSVNEEEKEKAPGLKVLNEFLSC</sequence>
<dbReference type="EMBL" id="KN839881">
    <property type="protein sequence ID" value="KIJ59748.1"/>
    <property type="molecule type" value="Genomic_DNA"/>
</dbReference>
<feature type="chain" id="PRO_5002222043" evidence="1">
    <location>
        <begin position="20"/>
        <end position="106"/>
    </location>
</feature>
<protein>
    <submittedName>
        <fullName evidence="2">Uncharacterized protein</fullName>
    </submittedName>
</protein>
<proteinExistence type="predicted"/>
<gene>
    <name evidence="2" type="ORF">HYDPIDRAFT_170619</name>
</gene>
<accession>A0A0C9W1H9</accession>
<organism evidence="2 3">
    <name type="scientific">Hydnomerulius pinastri MD-312</name>
    <dbReference type="NCBI Taxonomy" id="994086"/>
    <lineage>
        <taxon>Eukaryota</taxon>
        <taxon>Fungi</taxon>
        <taxon>Dikarya</taxon>
        <taxon>Basidiomycota</taxon>
        <taxon>Agaricomycotina</taxon>
        <taxon>Agaricomycetes</taxon>
        <taxon>Agaricomycetidae</taxon>
        <taxon>Boletales</taxon>
        <taxon>Boletales incertae sedis</taxon>
        <taxon>Leucogyrophana</taxon>
    </lineage>
</organism>
<feature type="signal peptide" evidence="1">
    <location>
        <begin position="1"/>
        <end position="19"/>
    </location>
</feature>
<keyword evidence="3" id="KW-1185">Reference proteome</keyword>
<evidence type="ECO:0000313" key="2">
    <source>
        <dbReference type="EMBL" id="KIJ59748.1"/>
    </source>
</evidence>
<reference evidence="2 3" key="1">
    <citation type="submission" date="2014-04" db="EMBL/GenBank/DDBJ databases">
        <title>Evolutionary Origins and Diversification of the Mycorrhizal Mutualists.</title>
        <authorList>
            <consortium name="DOE Joint Genome Institute"/>
            <consortium name="Mycorrhizal Genomics Consortium"/>
            <person name="Kohler A."/>
            <person name="Kuo A."/>
            <person name="Nagy L.G."/>
            <person name="Floudas D."/>
            <person name="Copeland A."/>
            <person name="Barry K.W."/>
            <person name="Cichocki N."/>
            <person name="Veneault-Fourrey C."/>
            <person name="LaButti K."/>
            <person name="Lindquist E.A."/>
            <person name="Lipzen A."/>
            <person name="Lundell T."/>
            <person name="Morin E."/>
            <person name="Murat C."/>
            <person name="Riley R."/>
            <person name="Ohm R."/>
            <person name="Sun H."/>
            <person name="Tunlid A."/>
            <person name="Henrissat B."/>
            <person name="Grigoriev I.V."/>
            <person name="Hibbett D.S."/>
            <person name="Martin F."/>
        </authorList>
    </citation>
    <scope>NUCLEOTIDE SEQUENCE [LARGE SCALE GENOMIC DNA]</scope>
    <source>
        <strain evidence="2 3">MD-312</strain>
    </source>
</reference>
<evidence type="ECO:0000313" key="3">
    <source>
        <dbReference type="Proteomes" id="UP000053820"/>
    </source>
</evidence>
<dbReference type="Proteomes" id="UP000053820">
    <property type="component" value="Unassembled WGS sequence"/>
</dbReference>